<evidence type="ECO:0000256" key="5">
    <source>
        <dbReference type="ARBA" id="ARBA00022801"/>
    </source>
</evidence>
<dbReference type="CDD" id="cd09274">
    <property type="entry name" value="RNase_HI_RT_Ty3"/>
    <property type="match status" value="1"/>
</dbReference>
<evidence type="ECO:0000259" key="7">
    <source>
        <dbReference type="Pfam" id="PF17917"/>
    </source>
</evidence>
<dbReference type="PANTHER" id="PTHR37984">
    <property type="entry name" value="PROTEIN CBG26694"/>
    <property type="match status" value="1"/>
</dbReference>
<organism evidence="8">
    <name type="scientific">Tanacetum cinerariifolium</name>
    <name type="common">Dalmatian daisy</name>
    <name type="synonym">Chrysanthemum cinerariifolium</name>
    <dbReference type="NCBI Taxonomy" id="118510"/>
    <lineage>
        <taxon>Eukaryota</taxon>
        <taxon>Viridiplantae</taxon>
        <taxon>Streptophyta</taxon>
        <taxon>Embryophyta</taxon>
        <taxon>Tracheophyta</taxon>
        <taxon>Spermatophyta</taxon>
        <taxon>Magnoliopsida</taxon>
        <taxon>eudicotyledons</taxon>
        <taxon>Gunneridae</taxon>
        <taxon>Pentapetalae</taxon>
        <taxon>asterids</taxon>
        <taxon>campanulids</taxon>
        <taxon>Asterales</taxon>
        <taxon>Asteraceae</taxon>
        <taxon>Asteroideae</taxon>
        <taxon>Anthemideae</taxon>
        <taxon>Anthemidinae</taxon>
        <taxon>Tanacetum</taxon>
    </lineage>
</organism>
<comment type="caution">
    <text evidence="8">The sequence shown here is derived from an EMBL/GenBank/DDBJ whole genome shotgun (WGS) entry which is preliminary data.</text>
</comment>
<keyword evidence="1" id="KW-0808">Transferase</keyword>
<dbReference type="GO" id="GO:0003964">
    <property type="term" value="F:RNA-directed DNA polymerase activity"/>
    <property type="evidence" value="ECO:0007669"/>
    <property type="project" value="UniProtKB-KW"/>
</dbReference>
<feature type="domain" description="Reverse transcriptase RNase H-like" evidence="7">
    <location>
        <begin position="355"/>
        <end position="394"/>
    </location>
</feature>
<dbReference type="Pfam" id="PF08284">
    <property type="entry name" value="RVP_2"/>
    <property type="match status" value="1"/>
</dbReference>
<dbReference type="GO" id="GO:0016787">
    <property type="term" value="F:hydrolase activity"/>
    <property type="evidence" value="ECO:0007669"/>
    <property type="project" value="UniProtKB-KW"/>
</dbReference>
<dbReference type="AlphaFoldDB" id="A0A6L2KPY0"/>
<name>A0A6L2KPY0_TANCI</name>
<dbReference type="InterPro" id="IPR041373">
    <property type="entry name" value="RT_RNaseH"/>
</dbReference>
<keyword evidence="2" id="KW-0548">Nucleotidyltransferase</keyword>
<dbReference type="InterPro" id="IPR043502">
    <property type="entry name" value="DNA/RNA_pol_sf"/>
</dbReference>
<dbReference type="GO" id="GO:0004519">
    <property type="term" value="F:endonuclease activity"/>
    <property type="evidence" value="ECO:0007669"/>
    <property type="project" value="UniProtKB-KW"/>
</dbReference>
<protein>
    <submittedName>
        <fullName evidence="8">Reverse transcriptase domain-containing protein</fullName>
    </submittedName>
</protein>
<dbReference type="PANTHER" id="PTHR37984:SF5">
    <property type="entry name" value="PROTEIN NYNRIN-LIKE"/>
    <property type="match status" value="1"/>
</dbReference>
<reference evidence="8" key="1">
    <citation type="journal article" date="2019" name="Sci. Rep.">
        <title>Draft genome of Tanacetum cinerariifolium, the natural source of mosquito coil.</title>
        <authorList>
            <person name="Yamashiro T."/>
            <person name="Shiraishi A."/>
            <person name="Satake H."/>
            <person name="Nakayama K."/>
        </authorList>
    </citation>
    <scope>NUCLEOTIDE SEQUENCE</scope>
</reference>
<dbReference type="InterPro" id="IPR021109">
    <property type="entry name" value="Peptidase_aspartic_dom_sf"/>
</dbReference>
<evidence type="ECO:0000256" key="2">
    <source>
        <dbReference type="ARBA" id="ARBA00022695"/>
    </source>
</evidence>
<proteinExistence type="predicted"/>
<keyword evidence="6 8" id="KW-0695">RNA-directed DNA polymerase</keyword>
<dbReference type="Pfam" id="PF17917">
    <property type="entry name" value="RT_RNaseH"/>
    <property type="match status" value="1"/>
</dbReference>
<sequence>MSSPNQHTSNIEDAFSSPDYIPASSDYVPALLGKTYSSSLNNSFGLVLIASPTLLLFHDDPYMKVMHAYYAKESPIILPVIMPQSPILSPMFNPQEFFRESSRKTSLECHEEQIKKILNYLDELSLDRIKNMEDNKEGLGKDHRYPKPREAPVARKCSYKEFMSCQPFNFKGSEGAVGLIRWFERTESVFSRSNYTKDCKVKFATEEAYKITWVEFKKLLIQKYCPQTEVQKMEDEFYHLTMRGMISRHISFDVVIGMDWLSKFHAKIICDEKVIHIPIDGKTLIIRGDRTQVMEKKSEDKRLEDIPVIREFPDVFPEDLPGLPLVRQAEFQFDLIPEAAPVARAPYQLAPSEIHYLYGTKCTVFTDHKTLQHILDQKELNMRQRRWLELLVDYDYEIRYHPGKENVMADALSRKERIKTLRVRSLVMTIHPKLTSQIPKAQTKAIKEENIKAENL</sequence>
<dbReference type="SUPFAM" id="SSF56672">
    <property type="entry name" value="DNA/RNA polymerases"/>
    <property type="match status" value="1"/>
</dbReference>
<evidence type="ECO:0000256" key="3">
    <source>
        <dbReference type="ARBA" id="ARBA00022722"/>
    </source>
</evidence>
<gene>
    <name evidence="8" type="ORF">Tci_022755</name>
</gene>
<dbReference type="InterPro" id="IPR050951">
    <property type="entry name" value="Retrovirus_Pol_polyprotein"/>
</dbReference>
<accession>A0A6L2KPY0</accession>
<dbReference type="Gene3D" id="2.40.70.10">
    <property type="entry name" value="Acid Proteases"/>
    <property type="match status" value="1"/>
</dbReference>
<keyword evidence="4" id="KW-0255">Endonuclease</keyword>
<evidence type="ECO:0000256" key="4">
    <source>
        <dbReference type="ARBA" id="ARBA00022759"/>
    </source>
</evidence>
<keyword evidence="5" id="KW-0378">Hydrolase</keyword>
<evidence type="ECO:0000256" key="1">
    <source>
        <dbReference type="ARBA" id="ARBA00022679"/>
    </source>
</evidence>
<dbReference type="EMBL" id="BKCJ010002764">
    <property type="protein sequence ID" value="GEU50777.1"/>
    <property type="molecule type" value="Genomic_DNA"/>
</dbReference>
<evidence type="ECO:0000256" key="6">
    <source>
        <dbReference type="ARBA" id="ARBA00022918"/>
    </source>
</evidence>
<keyword evidence="3" id="KW-0540">Nuclease</keyword>
<evidence type="ECO:0000313" key="8">
    <source>
        <dbReference type="EMBL" id="GEU50777.1"/>
    </source>
</evidence>